<dbReference type="AlphaFoldDB" id="A0A094ZQC6"/>
<sequence length="154" mass="17418">IISSSYLYSVTNIDDLHDCPKHNSTEACKDAKTPNTTCIWCERANKCITSNDMDSHEFKVNSCQNKNSSNINVTIEPSLIKHEETTSRTTEDDSRNELENAAQNSETCSNTTIEITEAEQKTKSSHYVYIVIPIVVTSIIVCIGCFICIWLYRR</sequence>
<evidence type="ECO:0000256" key="1">
    <source>
        <dbReference type="SAM" id="MobiDB-lite"/>
    </source>
</evidence>
<accession>A0A094ZQC6</accession>
<name>A0A094ZQC6_SCHHA</name>
<evidence type="ECO:0000256" key="2">
    <source>
        <dbReference type="SAM" id="Phobius"/>
    </source>
</evidence>
<organism evidence="3">
    <name type="scientific">Schistosoma haematobium</name>
    <name type="common">Blood fluke</name>
    <dbReference type="NCBI Taxonomy" id="6185"/>
    <lineage>
        <taxon>Eukaryota</taxon>
        <taxon>Metazoa</taxon>
        <taxon>Spiralia</taxon>
        <taxon>Lophotrochozoa</taxon>
        <taxon>Platyhelminthes</taxon>
        <taxon>Trematoda</taxon>
        <taxon>Digenea</taxon>
        <taxon>Strigeidida</taxon>
        <taxon>Schistosomatoidea</taxon>
        <taxon>Schistosomatidae</taxon>
        <taxon>Schistosoma</taxon>
    </lineage>
</organism>
<feature type="non-terminal residue" evidence="3">
    <location>
        <position position="154"/>
    </location>
</feature>
<gene>
    <name evidence="3" type="ORF">MS3_04621</name>
</gene>
<keyword evidence="2" id="KW-0812">Transmembrane</keyword>
<feature type="non-terminal residue" evidence="3">
    <location>
        <position position="1"/>
    </location>
</feature>
<protein>
    <recommendedName>
        <fullName evidence="4">Egg protein CP391S-like protein</fullName>
    </recommendedName>
</protein>
<feature type="compositionally biased region" description="Basic and acidic residues" evidence="1">
    <location>
        <begin position="80"/>
        <end position="98"/>
    </location>
</feature>
<reference evidence="3" key="1">
    <citation type="journal article" date="2012" name="Nat. Genet.">
        <title>Whole-genome sequence of Schistosoma haematobium.</title>
        <authorList>
            <person name="Young N.D."/>
            <person name="Jex A.R."/>
            <person name="Li B."/>
            <person name="Liu S."/>
            <person name="Yang L."/>
            <person name="Xiong Z."/>
            <person name="Li Y."/>
            <person name="Cantacessi C."/>
            <person name="Hall R.S."/>
            <person name="Xu X."/>
            <person name="Chen F."/>
            <person name="Wu X."/>
            <person name="Zerlotini A."/>
            <person name="Oliveira G."/>
            <person name="Hofmann A."/>
            <person name="Zhang G."/>
            <person name="Fang X."/>
            <person name="Kang Y."/>
            <person name="Campbell B.E."/>
            <person name="Loukas A."/>
            <person name="Ranganathan S."/>
            <person name="Rollinson D."/>
            <person name="Rinaldi G."/>
            <person name="Brindley P.J."/>
            <person name="Yang H."/>
            <person name="Wang J."/>
            <person name="Wang J."/>
            <person name="Gasser R.B."/>
        </authorList>
    </citation>
    <scope>NUCLEOTIDE SEQUENCE [LARGE SCALE GENOMIC DNA]</scope>
</reference>
<proteinExistence type="predicted"/>
<keyword evidence="2" id="KW-0472">Membrane</keyword>
<evidence type="ECO:0000313" key="3">
    <source>
        <dbReference type="EMBL" id="KGB36327.1"/>
    </source>
</evidence>
<dbReference type="EMBL" id="KL250764">
    <property type="protein sequence ID" value="KGB36327.1"/>
    <property type="molecule type" value="Genomic_DNA"/>
</dbReference>
<evidence type="ECO:0008006" key="4">
    <source>
        <dbReference type="Google" id="ProtNLM"/>
    </source>
</evidence>
<keyword evidence="2" id="KW-1133">Transmembrane helix</keyword>
<feature type="region of interest" description="Disordered" evidence="1">
    <location>
        <begin position="80"/>
        <end position="108"/>
    </location>
</feature>
<feature type="transmembrane region" description="Helical" evidence="2">
    <location>
        <begin position="127"/>
        <end position="152"/>
    </location>
</feature>